<protein>
    <submittedName>
        <fullName evidence="1">Uncharacterized protein</fullName>
    </submittedName>
</protein>
<reference evidence="1 2" key="1">
    <citation type="journal article" date="2016" name="Int. J. Syst. Evol. Microbiol.">
        <title>Agromyces aureus sp. nov., isolated from the rhizosphere of Salix caprea L. grown in a heavy-metal-contaminated soil.</title>
        <authorList>
            <person name="Corretto E."/>
            <person name="Antonielli L."/>
            <person name="Sessitsch A."/>
            <person name="Compant S."/>
            <person name="Gorfer M."/>
            <person name="Kuffner M."/>
            <person name="Brader G."/>
        </authorList>
    </citation>
    <scope>NUCLEOTIDE SEQUENCE [LARGE SCALE GENOMIC DNA]</scope>
    <source>
        <strain evidence="1 2">AR33</strain>
    </source>
</reference>
<dbReference type="AlphaFoldDB" id="A0A191WB57"/>
<gene>
    <name evidence="1" type="ORF">ATC03_00140</name>
</gene>
<evidence type="ECO:0000313" key="1">
    <source>
        <dbReference type="EMBL" id="ANJ25414.1"/>
    </source>
</evidence>
<organism evidence="1 2">
    <name type="scientific">Agromyces aureus</name>
    <dbReference type="NCBI Taxonomy" id="453304"/>
    <lineage>
        <taxon>Bacteria</taxon>
        <taxon>Bacillati</taxon>
        <taxon>Actinomycetota</taxon>
        <taxon>Actinomycetes</taxon>
        <taxon>Micrococcales</taxon>
        <taxon>Microbacteriaceae</taxon>
        <taxon>Agromyces</taxon>
    </lineage>
</organism>
<reference evidence="2" key="2">
    <citation type="submission" date="2016-01" db="EMBL/GenBank/DDBJ databases">
        <title>Complete genome sequence of Agromyces aureus AR33T and comparison with related organisms.</title>
        <authorList>
            <person name="Corretto E."/>
            <person name="Antonielli L."/>
            <person name="Sessitsch A."/>
            <person name="Brader G."/>
        </authorList>
    </citation>
    <scope>NUCLEOTIDE SEQUENCE [LARGE SCALE GENOMIC DNA]</scope>
    <source>
        <strain evidence="2">AR33</strain>
    </source>
</reference>
<dbReference type="KEGG" id="agy:ATC03_00140"/>
<name>A0A191WB57_9MICO</name>
<proteinExistence type="predicted"/>
<evidence type="ECO:0000313" key="2">
    <source>
        <dbReference type="Proteomes" id="UP000078437"/>
    </source>
</evidence>
<sequence length="269" mass="29063">MFSIAAAVVVLLAVTIGILVIPRPAAVYASATPPLLQPTPINGTSEQLLMDLSSSLKDGETTSTVQIQSWALSMDVGNEGVIEKVSIEPEVRSVVHTSEGSRLEVRRGKPYDSDGRPIQVDGYQVGELIWARDYGPGEFPFMFGPAPVSPLEFGDYLRRPSGAAEWTTGEYIGGLTSVLNERRLTADQSKAALEFLAGLPELNVEGRVMDRLGRSGIAFATETRAPGEFVDRVIVSDEGLGILSVETTYVGHDRTDIQAPAVFSYFAWE</sequence>
<dbReference type="EMBL" id="CP013979">
    <property type="protein sequence ID" value="ANJ25414.1"/>
    <property type="molecule type" value="Genomic_DNA"/>
</dbReference>
<dbReference type="Proteomes" id="UP000078437">
    <property type="component" value="Chromosome"/>
</dbReference>
<keyword evidence="2" id="KW-1185">Reference proteome</keyword>
<accession>A0A191WB57</accession>